<dbReference type="Gene3D" id="2.40.50.100">
    <property type="match status" value="1"/>
</dbReference>
<accession>A0A4Q9R090</accession>
<name>A0A4Q9R090_9GAMM</name>
<evidence type="ECO:0000313" key="3">
    <source>
        <dbReference type="EMBL" id="TBU90368.1"/>
    </source>
</evidence>
<feature type="domain" description="Transport-associated OB type 2" evidence="2">
    <location>
        <begin position="123"/>
        <end position="191"/>
    </location>
</feature>
<dbReference type="PANTHER" id="PTHR42781">
    <property type="entry name" value="SPERMIDINE/PUTRESCINE IMPORT ATP-BINDING PROTEIN POTA"/>
    <property type="match status" value="1"/>
</dbReference>
<evidence type="ECO:0000256" key="1">
    <source>
        <dbReference type="ARBA" id="ARBA00022448"/>
    </source>
</evidence>
<dbReference type="SUPFAM" id="SSF52540">
    <property type="entry name" value="P-loop containing nucleoside triphosphate hydrolases"/>
    <property type="match status" value="1"/>
</dbReference>
<proteinExistence type="predicted"/>
<reference evidence="3 4" key="1">
    <citation type="submission" date="2018-06" db="EMBL/GenBank/DDBJ databases">
        <title>Three novel Pseudomonas species isolated from symptomatic oak.</title>
        <authorList>
            <person name="Bueno-Gonzalez V."/>
            <person name="Brady C."/>
        </authorList>
    </citation>
    <scope>NUCLEOTIDE SEQUENCE [LARGE SCALE GENOMIC DNA]</scope>
    <source>
        <strain evidence="3 4">P17C</strain>
    </source>
</reference>
<dbReference type="EMBL" id="QJUP01000030">
    <property type="protein sequence ID" value="TBU90368.1"/>
    <property type="molecule type" value="Genomic_DNA"/>
</dbReference>
<dbReference type="PANTHER" id="PTHR42781:SF4">
    <property type="entry name" value="SPERMIDINE_PUTRESCINE IMPORT ATP-BINDING PROTEIN POTA"/>
    <property type="match status" value="1"/>
</dbReference>
<dbReference type="SUPFAM" id="SSF50331">
    <property type="entry name" value="MOP-like"/>
    <property type="match status" value="1"/>
</dbReference>
<dbReference type="Proteomes" id="UP000292639">
    <property type="component" value="Unassembled WGS sequence"/>
</dbReference>
<keyword evidence="4" id="KW-1185">Reference proteome</keyword>
<dbReference type="InterPro" id="IPR008995">
    <property type="entry name" value="Mo/tungstate-bd_C_term_dom"/>
</dbReference>
<gene>
    <name evidence="3" type="ORF">DNJ96_16865</name>
</gene>
<comment type="caution">
    <text evidence="3">The sequence shown here is derived from an EMBL/GenBank/DDBJ whole genome shotgun (WGS) entry which is preliminary data.</text>
</comment>
<dbReference type="InterPro" id="IPR027417">
    <property type="entry name" value="P-loop_NTPase"/>
</dbReference>
<dbReference type="InterPro" id="IPR050093">
    <property type="entry name" value="ABC_SmlMolc_Importer"/>
</dbReference>
<dbReference type="Gene3D" id="3.40.50.300">
    <property type="entry name" value="P-loop containing nucleotide triphosphate hydrolases"/>
    <property type="match status" value="1"/>
</dbReference>
<keyword evidence="1" id="KW-0813">Transport</keyword>
<protein>
    <recommendedName>
        <fullName evidence="2">Transport-associated OB type 2 domain-containing protein</fullName>
    </recommendedName>
</protein>
<organism evidence="3 4">
    <name type="scientific">Stutzerimonas kirkiae</name>
    <dbReference type="NCBI Taxonomy" id="2211392"/>
    <lineage>
        <taxon>Bacteria</taxon>
        <taxon>Pseudomonadati</taxon>
        <taxon>Pseudomonadota</taxon>
        <taxon>Gammaproteobacteria</taxon>
        <taxon>Pseudomonadales</taxon>
        <taxon>Pseudomonadaceae</taxon>
        <taxon>Stutzerimonas</taxon>
    </lineage>
</organism>
<evidence type="ECO:0000313" key="4">
    <source>
        <dbReference type="Proteomes" id="UP000292639"/>
    </source>
</evidence>
<sequence length="201" mass="21938">MDEPLGALDKNLRLELQAEIHHLQRRTGVPTLYVTHDQEEALYLSHRIALCNLGRIVALGTPEALYREPPNRWAAQFLGDANVLPVSAWRDLGDGTVAADSSGGAVLRARNPHGLRNGSRAVLILRPEDCRLYEQPQAAGASLPVRLEHRHFLGARQRLELRLADGQALQASLSGSLPAPAADSPLHLGWSELAPLLVEDL</sequence>
<dbReference type="AlphaFoldDB" id="A0A4Q9R090"/>
<dbReference type="Pfam" id="PF08402">
    <property type="entry name" value="TOBE_2"/>
    <property type="match status" value="1"/>
</dbReference>
<dbReference type="GO" id="GO:0005524">
    <property type="term" value="F:ATP binding"/>
    <property type="evidence" value="ECO:0007669"/>
    <property type="project" value="InterPro"/>
</dbReference>
<dbReference type="GO" id="GO:0043190">
    <property type="term" value="C:ATP-binding cassette (ABC) transporter complex"/>
    <property type="evidence" value="ECO:0007669"/>
    <property type="project" value="InterPro"/>
</dbReference>
<evidence type="ECO:0000259" key="2">
    <source>
        <dbReference type="Pfam" id="PF08402"/>
    </source>
</evidence>
<dbReference type="GO" id="GO:0022857">
    <property type="term" value="F:transmembrane transporter activity"/>
    <property type="evidence" value="ECO:0007669"/>
    <property type="project" value="InterPro"/>
</dbReference>
<dbReference type="InterPro" id="IPR013611">
    <property type="entry name" value="Transp-assoc_OB_typ2"/>
</dbReference>